<dbReference type="InterPro" id="IPR036388">
    <property type="entry name" value="WH-like_DNA-bd_sf"/>
</dbReference>
<evidence type="ECO:0000313" key="2">
    <source>
        <dbReference type="EMBL" id="HGM59104.1"/>
    </source>
</evidence>
<feature type="domain" description="Transcription regulator PadR N-terminal" evidence="1">
    <location>
        <begin position="19"/>
        <end position="64"/>
    </location>
</feature>
<dbReference type="InterPro" id="IPR005149">
    <property type="entry name" value="Tscrpt_reg_PadR_N"/>
</dbReference>
<evidence type="ECO:0000259" key="1">
    <source>
        <dbReference type="Pfam" id="PF03551"/>
    </source>
</evidence>
<dbReference type="AlphaFoldDB" id="A0A7C4HEC6"/>
<reference evidence="2" key="1">
    <citation type="journal article" date="2020" name="mSystems">
        <title>Genome- and Community-Level Interaction Insights into Carbon Utilization and Element Cycling Functions of Hydrothermarchaeota in Hydrothermal Sediment.</title>
        <authorList>
            <person name="Zhou Z."/>
            <person name="Liu Y."/>
            <person name="Xu W."/>
            <person name="Pan J."/>
            <person name="Luo Z.H."/>
            <person name="Li M."/>
        </authorList>
    </citation>
    <scope>NUCLEOTIDE SEQUENCE [LARGE SCALE GENOMIC DNA]</scope>
    <source>
        <strain evidence="2">SpSt-642</strain>
    </source>
</reference>
<gene>
    <name evidence="2" type="ORF">ENU14_05950</name>
</gene>
<dbReference type="InterPro" id="IPR036390">
    <property type="entry name" value="WH_DNA-bd_sf"/>
</dbReference>
<dbReference type="Pfam" id="PF03551">
    <property type="entry name" value="PadR"/>
    <property type="match status" value="1"/>
</dbReference>
<comment type="caution">
    <text evidence="2">The sequence shown here is derived from an EMBL/GenBank/DDBJ whole genome shotgun (WGS) entry which is preliminary data.</text>
</comment>
<proteinExistence type="predicted"/>
<organism evidence="2">
    <name type="scientific">Staphylothermus marinus</name>
    <dbReference type="NCBI Taxonomy" id="2280"/>
    <lineage>
        <taxon>Archaea</taxon>
        <taxon>Thermoproteota</taxon>
        <taxon>Thermoprotei</taxon>
        <taxon>Desulfurococcales</taxon>
        <taxon>Desulfurococcaceae</taxon>
        <taxon>Staphylothermus</taxon>
    </lineage>
</organism>
<accession>A0A7C4HEC6</accession>
<dbReference type="SUPFAM" id="SSF46785">
    <property type="entry name" value="Winged helix' DNA-binding domain"/>
    <property type="match status" value="1"/>
</dbReference>
<dbReference type="EMBL" id="DTBJ01000051">
    <property type="protein sequence ID" value="HGM59104.1"/>
    <property type="molecule type" value="Genomic_DNA"/>
</dbReference>
<name>A0A7C4HEC6_STAMA</name>
<sequence>MIEQFLEKHLVKGLLRVAILYVIGKTSMYGYQIYKLIKKCVYDKISLSTLYTILKELEKLGLIYRVGLKYHISEKGVEVFKKIMEKYPFIIIFLTNKLDFYLLNR</sequence>
<dbReference type="Gene3D" id="1.10.10.10">
    <property type="entry name" value="Winged helix-like DNA-binding domain superfamily/Winged helix DNA-binding domain"/>
    <property type="match status" value="1"/>
</dbReference>
<protein>
    <submittedName>
        <fullName evidence="2">PadR family transcriptional regulator</fullName>
    </submittedName>
</protein>